<evidence type="ECO:0000313" key="1">
    <source>
        <dbReference type="EMBL" id="PNY02373.1"/>
    </source>
</evidence>
<dbReference type="Proteomes" id="UP000236291">
    <property type="component" value="Unassembled WGS sequence"/>
</dbReference>
<reference evidence="1 2" key="2">
    <citation type="journal article" date="2017" name="Front. Plant Sci.">
        <title>Gene Classification and Mining of Molecular Markers Useful in Red Clover (Trifolium pratense) Breeding.</title>
        <authorList>
            <person name="Istvanek J."/>
            <person name="Dluhosova J."/>
            <person name="Dluhos P."/>
            <person name="Patkova L."/>
            <person name="Nedelnik J."/>
            <person name="Repkova J."/>
        </authorList>
    </citation>
    <scope>NUCLEOTIDE SEQUENCE [LARGE SCALE GENOMIC DNA]</scope>
    <source>
        <strain evidence="2">cv. Tatra</strain>
        <tissue evidence="1">Young leaves</tissue>
    </source>
</reference>
<dbReference type="EMBL" id="ASHM01021265">
    <property type="protein sequence ID" value="PNY02373.1"/>
    <property type="molecule type" value="Genomic_DNA"/>
</dbReference>
<name>A0A2K3NH82_TRIPR</name>
<comment type="caution">
    <text evidence="1">The sequence shown here is derived from an EMBL/GenBank/DDBJ whole genome shotgun (WGS) entry which is preliminary data.</text>
</comment>
<dbReference type="AlphaFoldDB" id="A0A2K3NH82"/>
<evidence type="ECO:0000313" key="2">
    <source>
        <dbReference type="Proteomes" id="UP000236291"/>
    </source>
</evidence>
<reference evidence="1 2" key="1">
    <citation type="journal article" date="2014" name="Am. J. Bot.">
        <title>Genome assembly and annotation for red clover (Trifolium pratense; Fabaceae).</title>
        <authorList>
            <person name="Istvanek J."/>
            <person name="Jaros M."/>
            <person name="Krenek A."/>
            <person name="Repkova J."/>
        </authorList>
    </citation>
    <scope>NUCLEOTIDE SEQUENCE [LARGE SCALE GENOMIC DNA]</scope>
    <source>
        <strain evidence="2">cv. Tatra</strain>
        <tissue evidence="1">Young leaves</tissue>
    </source>
</reference>
<gene>
    <name evidence="1" type="ORF">L195_g025680</name>
</gene>
<accession>A0A2K3NH82</accession>
<organism evidence="1 2">
    <name type="scientific">Trifolium pratense</name>
    <name type="common">Red clover</name>
    <dbReference type="NCBI Taxonomy" id="57577"/>
    <lineage>
        <taxon>Eukaryota</taxon>
        <taxon>Viridiplantae</taxon>
        <taxon>Streptophyta</taxon>
        <taxon>Embryophyta</taxon>
        <taxon>Tracheophyta</taxon>
        <taxon>Spermatophyta</taxon>
        <taxon>Magnoliopsida</taxon>
        <taxon>eudicotyledons</taxon>
        <taxon>Gunneridae</taxon>
        <taxon>Pentapetalae</taxon>
        <taxon>rosids</taxon>
        <taxon>fabids</taxon>
        <taxon>Fabales</taxon>
        <taxon>Fabaceae</taxon>
        <taxon>Papilionoideae</taxon>
        <taxon>50 kb inversion clade</taxon>
        <taxon>NPAAA clade</taxon>
        <taxon>Hologalegina</taxon>
        <taxon>IRL clade</taxon>
        <taxon>Trifolieae</taxon>
        <taxon>Trifolium</taxon>
    </lineage>
</organism>
<sequence>MELFEGNLSARTSNAETAATFKEHHITAQEPGAKVMQYQITVINVSLPHA</sequence>
<protein>
    <submittedName>
        <fullName evidence="1">Uncharacterized protein</fullName>
    </submittedName>
</protein>
<proteinExistence type="predicted"/>